<protein>
    <recommendedName>
        <fullName evidence="3">DUF2861 domain-containing protein</fullName>
    </recommendedName>
</protein>
<dbReference type="RefSeq" id="WP_284218278.1">
    <property type="nucleotide sequence ID" value="NZ_BSOT01000006.1"/>
</dbReference>
<accession>A0AA37WKY3</accession>
<reference evidence="1" key="2">
    <citation type="submission" date="2023-01" db="EMBL/GenBank/DDBJ databases">
        <title>Draft genome sequence of Agaribacter marinus strain NBRC 110023.</title>
        <authorList>
            <person name="Sun Q."/>
            <person name="Mori K."/>
        </authorList>
    </citation>
    <scope>NUCLEOTIDE SEQUENCE</scope>
    <source>
        <strain evidence="1">NBRC 110023</strain>
    </source>
</reference>
<gene>
    <name evidence="1" type="ORF">GCM10007852_28520</name>
</gene>
<evidence type="ECO:0000313" key="2">
    <source>
        <dbReference type="Proteomes" id="UP001156601"/>
    </source>
</evidence>
<dbReference type="AlphaFoldDB" id="A0AA37WKY3"/>
<keyword evidence="2" id="KW-1185">Reference proteome</keyword>
<organism evidence="1 2">
    <name type="scientific">Agaribacter marinus</name>
    <dbReference type="NCBI Taxonomy" id="1431249"/>
    <lineage>
        <taxon>Bacteria</taxon>
        <taxon>Pseudomonadati</taxon>
        <taxon>Pseudomonadota</taxon>
        <taxon>Gammaproteobacteria</taxon>
        <taxon>Alteromonadales</taxon>
        <taxon>Alteromonadaceae</taxon>
        <taxon>Agaribacter</taxon>
    </lineage>
</organism>
<dbReference type="EMBL" id="BSOT01000006">
    <property type="protein sequence ID" value="GLR71944.1"/>
    <property type="molecule type" value="Genomic_DNA"/>
</dbReference>
<sequence length="281" mass="31812">MNKTILGLIIFLLTADSLGAARDSEWFMRTPMQKSFNALMIKQPKVAWWELVSALNRHDIAVEHWLPLKETILKESNCGQILYNAFGNLNKGFKLSIISRQGFSNQGYQIKLSIDQKTINGSFQLLSPKKEVVLSGGIDEDASYQEWETDELLIKPIAGLYYLTFNGFETPIVVSNYHSERWLERITQFSDKISVSLPNLANGCDPATTGFHWFNEDYQQIGKKIIANVEGNTVKVSPAKIPHGAEFLSVSALIYELQSGVRVEYIHRISMPFALYVEDDN</sequence>
<evidence type="ECO:0000313" key="1">
    <source>
        <dbReference type="EMBL" id="GLR71944.1"/>
    </source>
</evidence>
<reference evidence="1" key="1">
    <citation type="journal article" date="2014" name="Int. J. Syst. Evol. Microbiol.">
        <title>Complete genome sequence of Corynebacterium casei LMG S-19264T (=DSM 44701T), isolated from a smear-ripened cheese.</title>
        <authorList>
            <consortium name="US DOE Joint Genome Institute (JGI-PGF)"/>
            <person name="Walter F."/>
            <person name="Albersmeier A."/>
            <person name="Kalinowski J."/>
            <person name="Ruckert C."/>
        </authorList>
    </citation>
    <scope>NUCLEOTIDE SEQUENCE</scope>
    <source>
        <strain evidence="1">NBRC 110023</strain>
    </source>
</reference>
<dbReference type="Proteomes" id="UP001156601">
    <property type="component" value="Unassembled WGS sequence"/>
</dbReference>
<name>A0AA37WKY3_9ALTE</name>
<comment type="caution">
    <text evidence="1">The sequence shown here is derived from an EMBL/GenBank/DDBJ whole genome shotgun (WGS) entry which is preliminary data.</text>
</comment>
<dbReference type="Pfam" id="PF11060">
    <property type="entry name" value="DUF2861"/>
    <property type="match status" value="1"/>
</dbReference>
<dbReference type="InterPro" id="IPR021290">
    <property type="entry name" value="DUF2861"/>
</dbReference>
<evidence type="ECO:0008006" key="3">
    <source>
        <dbReference type="Google" id="ProtNLM"/>
    </source>
</evidence>
<proteinExistence type="predicted"/>